<feature type="domain" description="Replication factor A C-terminal" evidence="8">
    <location>
        <begin position="48"/>
        <end position="158"/>
    </location>
</feature>
<evidence type="ECO:0000256" key="3">
    <source>
        <dbReference type="ARBA" id="ARBA00022771"/>
    </source>
</evidence>
<evidence type="ECO:0000256" key="5">
    <source>
        <dbReference type="ARBA" id="ARBA00023125"/>
    </source>
</evidence>
<dbReference type="SUPFAM" id="SSF50249">
    <property type="entry name" value="Nucleic acid-binding proteins"/>
    <property type="match status" value="1"/>
</dbReference>
<keyword evidence="10" id="KW-1185">Reference proteome</keyword>
<evidence type="ECO:0000259" key="8">
    <source>
        <dbReference type="Pfam" id="PF08646"/>
    </source>
</evidence>
<dbReference type="EMBL" id="CP144748">
    <property type="protein sequence ID" value="WVZ67200.1"/>
    <property type="molecule type" value="Genomic_DNA"/>
</dbReference>
<evidence type="ECO:0000256" key="4">
    <source>
        <dbReference type="ARBA" id="ARBA00022833"/>
    </source>
</evidence>
<dbReference type="InterPro" id="IPR013955">
    <property type="entry name" value="Rep_factor-A_C"/>
</dbReference>
<evidence type="ECO:0000256" key="2">
    <source>
        <dbReference type="ARBA" id="ARBA00022723"/>
    </source>
</evidence>
<comment type="similarity">
    <text evidence="1">Belongs to the replication factor A protein 1 family.</text>
</comment>
<protein>
    <recommendedName>
        <fullName evidence="8">Replication factor A C-terminal domain-containing protein</fullName>
    </recommendedName>
</protein>
<dbReference type="Pfam" id="PF08646">
    <property type="entry name" value="Rep_fac-A_C"/>
    <property type="match status" value="1"/>
</dbReference>
<dbReference type="CDD" id="cd04476">
    <property type="entry name" value="RPA1_DBD_C"/>
    <property type="match status" value="1"/>
</dbReference>
<keyword evidence="3" id="KW-0863">Zinc-finger</keyword>
<feature type="compositionally biased region" description="Basic and acidic residues" evidence="6">
    <location>
        <begin position="223"/>
        <end position="235"/>
    </location>
</feature>
<gene>
    <name evidence="9" type="ORF">U9M48_016314</name>
</gene>
<reference evidence="9 10" key="1">
    <citation type="submission" date="2024-02" db="EMBL/GenBank/DDBJ databases">
        <title>High-quality chromosome-scale genome assembly of Pensacola bahiagrass (Paspalum notatum Flugge var. saurae).</title>
        <authorList>
            <person name="Vega J.M."/>
            <person name="Podio M."/>
            <person name="Orjuela J."/>
            <person name="Siena L.A."/>
            <person name="Pessino S.C."/>
            <person name="Combes M.C."/>
            <person name="Mariac C."/>
            <person name="Albertini E."/>
            <person name="Pupilli F."/>
            <person name="Ortiz J.P.A."/>
            <person name="Leblanc O."/>
        </authorList>
    </citation>
    <scope>NUCLEOTIDE SEQUENCE [LARGE SCALE GENOMIC DNA]</scope>
    <source>
        <strain evidence="9">R1</strain>
        <tissue evidence="9">Leaf</tissue>
    </source>
</reference>
<dbReference type="GO" id="GO:0008270">
    <property type="term" value="F:zinc ion binding"/>
    <property type="evidence" value="ECO:0007669"/>
    <property type="project" value="UniProtKB-KW"/>
</dbReference>
<dbReference type="AlphaFoldDB" id="A0AAQ3T6A9"/>
<dbReference type="Proteomes" id="UP001341281">
    <property type="component" value="Chromosome 04"/>
</dbReference>
<evidence type="ECO:0000313" key="9">
    <source>
        <dbReference type="EMBL" id="WVZ67200.1"/>
    </source>
</evidence>
<organism evidence="9 10">
    <name type="scientific">Paspalum notatum var. saurae</name>
    <dbReference type="NCBI Taxonomy" id="547442"/>
    <lineage>
        <taxon>Eukaryota</taxon>
        <taxon>Viridiplantae</taxon>
        <taxon>Streptophyta</taxon>
        <taxon>Embryophyta</taxon>
        <taxon>Tracheophyta</taxon>
        <taxon>Spermatophyta</taxon>
        <taxon>Magnoliopsida</taxon>
        <taxon>Liliopsida</taxon>
        <taxon>Poales</taxon>
        <taxon>Poaceae</taxon>
        <taxon>PACMAD clade</taxon>
        <taxon>Panicoideae</taxon>
        <taxon>Andropogonodae</taxon>
        <taxon>Paspaleae</taxon>
        <taxon>Paspalinae</taxon>
        <taxon>Paspalum</taxon>
    </lineage>
</organism>
<feature type="region of interest" description="Disordered" evidence="6">
    <location>
        <begin position="175"/>
        <end position="265"/>
    </location>
</feature>
<dbReference type="GO" id="GO:0003677">
    <property type="term" value="F:DNA binding"/>
    <property type="evidence" value="ECO:0007669"/>
    <property type="project" value="UniProtKB-KW"/>
</dbReference>
<evidence type="ECO:0000256" key="7">
    <source>
        <dbReference type="SAM" id="SignalP"/>
    </source>
</evidence>
<keyword evidence="4" id="KW-0862">Zinc</keyword>
<feature type="signal peptide" evidence="7">
    <location>
        <begin position="1"/>
        <end position="22"/>
    </location>
</feature>
<evidence type="ECO:0000256" key="6">
    <source>
        <dbReference type="SAM" id="MobiDB-lite"/>
    </source>
</evidence>
<keyword evidence="7" id="KW-0732">Signal</keyword>
<proteinExistence type="inferred from homology"/>
<dbReference type="Gene3D" id="2.40.50.140">
    <property type="entry name" value="Nucleic acid-binding proteins"/>
    <property type="match status" value="1"/>
</dbReference>
<keyword evidence="2" id="KW-0479">Metal-binding</keyword>
<evidence type="ECO:0000256" key="1">
    <source>
        <dbReference type="ARBA" id="ARBA00005690"/>
    </source>
</evidence>
<dbReference type="PANTHER" id="PTHR47165">
    <property type="entry name" value="OS03G0429900 PROTEIN"/>
    <property type="match status" value="1"/>
</dbReference>
<feature type="chain" id="PRO_5042997827" description="Replication factor A C-terminal domain-containing protein" evidence="7">
    <location>
        <begin position="23"/>
        <end position="265"/>
    </location>
</feature>
<keyword evidence="5" id="KW-0238">DNA-binding</keyword>
<evidence type="ECO:0000313" key="10">
    <source>
        <dbReference type="Proteomes" id="UP001341281"/>
    </source>
</evidence>
<sequence length="265" mass="29743">MLFFKLLFYLLLHVYRWHRTCLFSLMNKQVSHIPVIVLLSKDNGYKCTVLVSQIPDNSSWWYISCLMCKKKMAVELAGGYRCPKCQGTQSVPRYSFSFIGNDDTAEASFFAFDEAATSIIGKECKAVLNPLKMTVCLRNSRTLSPRNLRSRLFQLKTQAVPEQEDTSGSHYVHRCCRSIGTTPPPAPDADETPSKDPVTESSAPLGQARRPLFVEKGVPNDTRAQDHSPHRDSQQEHGSSAELSLHPRSKRHKTGSAKEKNTDPA</sequence>
<dbReference type="InterPro" id="IPR047192">
    <property type="entry name" value="Euk_RPA1_DBD_C"/>
</dbReference>
<accession>A0AAQ3T6A9</accession>
<dbReference type="PANTHER" id="PTHR47165:SF3">
    <property type="entry name" value="RETROTRANSPOSON-LIKE PROTEIN"/>
    <property type="match status" value="1"/>
</dbReference>
<dbReference type="InterPro" id="IPR012340">
    <property type="entry name" value="NA-bd_OB-fold"/>
</dbReference>
<feature type="compositionally biased region" description="Basic and acidic residues" evidence="6">
    <location>
        <begin position="256"/>
        <end position="265"/>
    </location>
</feature>
<name>A0AAQ3T6A9_PASNO</name>